<dbReference type="InterPro" id="IPR000594">
    <property type="entry name" value="ThiF_NAD_FAD-bd"/>
</dbReference>
<proteinExistence type="inferred from homology"/>
<dbReference type="EMBL" id="UOYP01000556">
    <property type="protein sequence ID" value="VAY89272.1"/>
    <property type="molecule type" value="Genomic_DNA"/>
</dbReference>
<dbReference type="Gene3D" id="3.40.50.720">
    <property type="entry name" value="NAD(P)-binding Rossmann-like Domain"/>
    <property type="match status" value="1"/>
</dbReference>
<dbReference type="GO" id="GO:0008641">
    <property type="term" value="F:ubiquitin-like modifier activating enzyme activity"/>
    <property type="evidence" value="ECO:0007669"/>
    <property type="project" value="InterPro"/>
</dbReference>
<reference evidence="3" key="1">
    <citation type="submission" date="2018-10" db="EMBL/GenBank/DDBJ databases">
        <authorList>
            <person name="Plewniak F."/>
        </authorList>
    </citation>
    <scope>NUCLEOTIDE SEQUENCE</scope>
</reference>
<evidence type="ECO:0000256" key="1">
    <source>
        <dbReference type="ARBA" id="ARBA00009919"/>
    </source>
</evidence>
<gene>
    <name evidence="3" type="primary">moeB</name>
    <name evidence="3" type="ORF">CARN8_60004</name>
</gene>
<keyword evidence="3" id="KW-0808">Transferase</keyword>
<dbReference type="Pfam" id="PF00899">
    <property type="entry name" value="ThiF"/>
    <property type="match status" value="1"/>
</dbReference>
<dbReference type="InterPro" id="IPR035985">
    <property type="entry name" value="Ubiquitin-activating_enz"/>
</dbReference>
<dbReference type="NCBIfam" id="NF004281">
    <property type="entry name" value="PRK05690.1"/>
    <property type="match status" value="1"/>
</dbReference>
<organism evidence="3">
    <name type="scientific">mine drainage metagenome</name>
    <dbReference type="NCBI Taxonomy" id="410659"/>
    <lineage>
        <taxon>unclassified sequences</taxon>
        <taxon>metagenomes</taxon>
        <taxon>ecological metagenomes</taxon>
    </lineage>
</organism>
<dbReference type="GO" id="GO:0005829">
    <property type="term" value="C:cytosol"/>
    <property type="evidence" value="ECO:0007669"/>
    <property type="project" value="TreeGrafter"/>
</dbReference>
<accession>A0A3P3ZRJ5</accession>
<dbReference type="GO" id="GO:0008146">
    <property type="term" value="F:sulfotransferase activity"/>
    <property type="evidence" value="ECO:0007669"/>
    <property type="project" value="TreeGrafter"/>
</dbReference>
<evidence type="ECO:0000259" key="2">
    <source>
        <dbReference type="Pfam" id="PF00899"/>
    </source>
</evidence>
<dbReference type="InterPro" id="IPR045886">
    <property type="entry name" value="ThiF/MoeB/HesA"/>
</dbReference>
<protein>
    <submittedName>
        <fullName evidence="3">Molybdopterin-synthase adenylyltransferase</fullName>
        <ecNumber evidence="3">2.7.7.80</ecNumber>
    </submittedName>
</protein>
<evidence type="ECO:0000313" key="3">
    <source>
        <dbReference type="EMBL" id="VAY89272.1"/>
    </source>
</evidence>
<dbReference type="PANTHER" id="PTHR10953">
    <property type="entry name" value="UBIQUITIN-ACTIVATING ENZYME E1"/>
    <property type="match status" value="1"/>
</dbReference>
<keyword evidence="3" id="KW-0548">Nucleotidyltransferase</keyword>
<name>A0A3P3ZRJ5_9ZZZZ</name>
<feature type="domain" description="THIF-type NAD/FAD binding fold" evidence="2">
    <location>
        <begin position="14"/>
        <end position="251"/>
    </location>
</feature>
<dbReference type="SUPFAM" id="SSF69572">
    <property type="entry name" value="Activating enzymes of the ubiquitin-like proteins"/>
    <property type="match status" value="1"/>
</dbReference>
<dbReference type="CDD" id="cd00757">
    <property type="entry name" value="ThiF_MoeB_HesA_family"/>
    <property type="match status" value="1"/>
</dbReference>
<dbReference type="GO" id="GO:0061605">
    <property type="term" value="F:molybdopterin-synthase adenylyltransferase activity"/>
    <property type="evidence" value="ECO:0007669"/>
    <property type="project" value="UniProtKB-EC"/>
</dbReference>
<dbReference type="EC" id="2.7.7.80" evidence="3"/>
<dbReference type="FunFam" id="3.40.50.720:FF:000080">
    <property type="entry name" value="Thiazole biosynthesis adenylyltransferase ThiF"/>
    <property type="match status" value="1"/>
</dbReference>
<sequence>MREGKVEDSALLRYSRHLLLEPWGAETQERLTRAHVLIVGVGGLGSPASLYLAAAGVGTLTLCDGDVVDLTNLQRQIALASSDVGRLKVKATAERLQQLNPAIDVRVDPRKVAPEAWGERLGGVDLVLDCCDDFATRFALNRACQEHGIPLVSGAVIRFSAQISVFDFRQKDTPCYACLYPPESWLEEEERCALLGVFAPLAGTTGTLQAGEAIKVLTGVGNPLVGRVLLLDGLSSEFRTVRLLRDPLCSVCGCGARGTDPNPVRDGSRRQPGPSAGEW</sequence>
<dbReference type="PANTHER" id="PTHR10953:SF102">
    <property type="entry name" value="ADENYLYLTRANSFERASE AND SULFURTRANSFERASE MOCS3"/>
    <property type="match status" value="1"/>
</dbReference>
<dbReference type="AlphaFoldDB" id="A0A3P3ZRJ5"/>
<dbReference type="GO" id="GO:0004792">
    <property type="term" value="F:thiosulfate-cyanide sulfurtransferase activity"/>
    <property type="evidence" value="ECO:0007669"/>
    <property type="project" value="TreeGrafter"/>
</dbReference>
<comment type="similarity">
    <text evidence="1">Belongs to the HesA/MoeB/ThiF family.</text>
</comment>